<feature type="region of interest" description="Disordered" evidence="1">
    <location>
        <begin position="59"/>
        <end position="80"/>
    </location>
</feature>
<evidence type="ECO:0000256" key="1">
    <source>
        <dbReference type="SAM" id="MobiDB-lite"/>
    </source>
</evidence>
<protein>
    <submittedName>
        <fullName evidence="2">Uncharacterized protein</fullName>
    </submittedName>
</protein>
<evidence type="ECO:0000313" key="2">
    <source>
        <dbReference type="EMBL" id="QHT18647.1"/>
    </source>
</evidence>
<name>A0A6C0DPV2_9ZZZZ</name>
<sequence length="411" mass="46437">MEEQPQTYHEMLAEIYEENAVNQYVVNRFYEHEDVEGFNEDKYSQHEIEDREEFNKFQGNYSKPDNVVIPPPSSNEQGRASYGYRKDIRTTNVNIDGRFRAVSVPTNERPSRSQCAADAAIQANFQGSSGTEFAIMLGRQYKNVMSIKITSLEFENSFYTFTALNPETGIGRDNTSFNIKLDSDIGATGATGATVTIPDGNYDISMLTSTLVENTLSSVYSTYGITGATGYTGNTGSFYFSIDQNPRDLKLTMTSNHEFSIDFPSHPSSFTKNGIGYNLGFYDLNDNLSTITAPYKLTANTRPDVKQDYYVYIKINDWYQIHHQYPDQSKLSAFLKVPITVPKFTVQYDNVQLDTVTKEYFFPQPQNVHKLVISVVDAYGALLDMQGGSFSMSLAIEEILQSNIYEKLLQL</sequence>
<accession>A0A6C0DPV2</accession>
<proteinExistence type="predicted"/>
<reference evidence="2" key="1">
    <citation type="journal article" date="2020" name="Nature">
        <title>Giant virus diversity and host interactions through global metagenomics.</title>
        <authorList>
            <person name="Schulz F."/>
            <person name="Roux S."/>
            <person name="Paez-Espino D."/>
            <person name="Jungbluth S."/>
            <person name="Walsh D.A."/>
            <person name="Denef V.J."/>
            <person name="McMahon K.D."/>
            <person name="Konstantinidis K.T."/>
            <person name="Eloe-Fadrosh E.A."/>
            <person name="Kyrpides N.C."/>
            <person name="Woyke T."/>
        </authorList>
    </citation>
    <scope>NUCLEOTIDE SEQUENCE</scope>
    <source>
        <strain evidence="2">GVMAG-M-3300023174-47</strain>
    </source>
</reference>
<dbReference type="EMBL" id="MN739658">
    <property type="protein sequence ID" value="QHT18647.1"/>
    <property type="molecule type" value="Genomic_DNA"/>
</dbReference>
<dbReference type="AlphaFoldDB" id="A0A6C0DPV2"/>
<organism evidence="2">
    <name type="scientific">viral metagenome</name>
    <dbReference type="NCBI Taxonomy" id="1070528"/>
    <lineage>
        <taxon>unclassified sequences</taxon>
        <taxon>metagenomes</taxon>
        <taxon>organismal metagenomes</taxon>
    </lineage>
</organism>